<feature type="transmembrane region" description="Helical" evidence="2">
    <location>
        <begin position="60"/>
        <end position="77"/>
    </location>
</feature>
<keyword evidence="2" id="KW-0812">Transmembrane</keyword>
<dbReference type="OrthoDB" id="3346251at2759"/>
<dbReference type="OMA" id="FSWRTIA"/>
<feature type="transmembrane region" description="Helical" evidence="2">
    <location>
        <begin position="135"/>
        <end position="154"/>
    </location>
</feature>
<keyword evidence="2" id="KW-1133">Transmembrane helix</keyword>
<feature type="chain" id="PRO_5015096571" evidence="3">
    <location>
        <begin position="33"/>
        <end position="552"/>
    </location>
</feature>
<dbReference type="HOGENOM" id="CLU_493528_0_0_1"/>
<dbReference type="KEGG" id="msym:MSY001_3311"/>
<protein>
    <submittedName>
        <fullName evidence="4">Uncharacterized protein</fullName>
    </submittedName>
</protein>
<reference evidence="5" key="1">
    <citation type="journal article" date="2017" name="Nucleic Acids Res.">
        <title>Proteogenomics produces comprehensive and highly accurate protein-coding gene annotation in a complete genome assembly of Malassezia sympodialis.</title>
        <authorList>
            <person name="Zhu Y."/>
            <person name="Engstroem P.G."/>
            <person name="Tellgren-Roth C."/>
            <person name="Baudo C.D."/>
            <person name="Kennell J.C."/>
            <person name="Sun S."/>
            <person name="Billmyre R.B."/>
            <person name="Schroeder M.S."/>
            <person name="Andersson A."/>
            <person name="Holm T."/>
            <person name="Sigurgeirsson B."/>
            <person name="Wu G."/>
            <person name="Sankaranarayanan S.R."/>
            <person name="Siddharthan R."/>
            <person name="Sanyal K."/>
            <person name="Lundeberg J."/>
            <person name="Nystedt B."/>
            <person name="Boekhout T."/>
            <person name="Dawson T.L. Jr."/>
            <person name="Heitman J."/>
            <person name="Scheynius A."/>
            <person name="Lehtioe J."/>
        </authorList>
    </citation>
    <scope>NUCLEOTIDE SEQUENCE [LARGE SCALE GENOMIC DNA]</scope>
    <source>
        <strain evidence="5">ATCC 42132</strain>
    </source>
</reference>
<evidence type="ECO:0000256" key="2">
    <source>
        <dbReference type="SAM" id="Phobius"/>
    </source>
</evidence>
<dbReference type="AlphaFoldDB" id="M5ES05"/>
<gene>
    <name evidence="4" type="ORF">MSYG_4129</name>
</gene>
<feature type="signal peptide" evidence="3">
    <location>
        <begin position="1"/>
        <end position="32"/>
    </location>
</feature>
<accession>M5ES05</accession>
<dbReference type="EMBL" id="LT671827">
    <property type="protein sequence ID" value="SHO79779.1"/>
    <property type="molecule type" value="Genomic_DNA"/>
</dbReference>
<evidence type="ECO:0000313" key="5">
    <source>
        <dbReference type="Proteomes" id="UP000186303"/>
    </source>
</evidence>
<dbReference type="RefSeq" id="XP_018741791.1">
    <property type="nucleotide sequence ID" value="XM_018885207.1"/>
</dbReference>
<evidence type="ECO:0000256" key="3">
    <source>
        <dbReference type="SAM" id="SignalP"/>
    </source>
</evidence>
<dbReference type="Proteomes" id="UP000186303">
    <property type="component" value="Chromosome 7"/>
</dbReference>
<dbReference type="Pfam" id="PF20151">
    <property type="entry name" value="DUF6533"/>
    <property type="match status" value="1"/>
</dbReference>
<sequence>MSTLSHASARRAWLYALVLLLWLFFQSALVAAISDQDYDVDDPTTERRITNHQLEDQTTVANYIAVAGLTLYIWEYLCTLSHELYMWFHPRLLLRPHVLLFLAIRYATIPAIVVPLYSMWGNIKTQEDCPKHEQITVAVVQFVVACIFSWRTIAIWRRRRWVVVFLVTFTVLLFLASLGLLYFSRDAYLVTGECRPALFTDDDNDHDDKRYAVNTVQWFYLTCIIFDTVILVLSTYKLFVYANMGRTVNTIAFRDPFEAHRQQMEKTAAAKEAPRDVEAALHVDPAERRTSGAGMLLRGLRSSVFTVFLFPYRKASALYSWWFSLTPLVARLLRNGVLYFVVATAYSVNNFVLEAVQSLHSKSFLTLYAPLMCVMCQRMLLTEFQAVWSPYDEDSMIPGRELVAAVTGNHHYPQGHSDIDRFEYFASNLEERHASVVSPRSHHDPAPWHRRTTSSYSPDAPPNPGADPPSSETAVPLYAPPVECEDGDLSSHSGKPSDQTRESETDQARRDVARRMSPSSGVVPLVPPQAARHRVFQLSPAQREQALRMAGL</sequence>
<feature type="transmembrane region" description="Helical" evidence="2">
    <location>
        <begin position="161"/>
        <end position="183"/>
    </location>
</feature>
<feature type="transmembrane region" description="Helical" evidence="2">
    <location>
        <begin position="98"/>
        <end position="120"/>
    </location>
</feature>
<feature type="region of interest" description="Disordered" evidence="1">
    <location>
        <begin position="435"/>
        <end position="529"/>
    </location>
</feature>
<feature type="transmembrane region" description="Helical" evidence="2">
    <location>
        <begin position="332"/>
        <end position="352"/>
    </location>
</feature>
<feature type="transmembrane region" description="Helical" evidence="2">
    <location>
        <begin position="218"/>
        <end position="239"/>
    </location>
</feature>
<dbReference type="VEuPathDB" id="FungiDB:MSYG_4129"/>
<keyword evidence="2" id="KW-0472">Membrane</keyword>
<keyword evidence="5" id="KW-1185">Reference proteome</keyword>
<evidence type="ECO:0000256" key="1">
    <source>
        <dbReference type="SAM" id="MobiDB-lite"/>
    </source>
</evidence>
<organism evidence="4 5">
    <name type="scientific">Malassezia sympodialis (strain ATCC 42132)</name>
    <name type="common">Atopic eczema-associated yeast</name>
    <dbReference type="NCBI Taxonomy" id="1230383"/>
    <lineage>
        <taxon>Eukaryota</taxon>
        <taxon>Fungi</taxon>
        <taxon>Dikarya</taxon>
        <taxon>Basidiomycota</taxon>
        <taxon>Ustilaginomycotina</taxon>
        <taxon>Malasseziomycetes</taxon>
        <taxon>Malasseziales</taxon>
        <taxon>Malasseziaceae</taxon>
        <taxon>Malassezia</taxon>
    </lineage>
</organism>
<feature type="compositionally biased region" description="Basic and acidic residues" evidence="1">
    <location>
        <begin position="498"/>
        <end position="514"/>
    </location>
</feature>
<name>M5ES05_MALS4</name>
<keyword evidence="3" id="KW-0732">Signal</keyword>
<dbReference type="InterPro" id="IPR045340">
    <property type="entry name" value="DUF6533"/>
</dbReference>
<proteinExistence type="predicted"/>
<evidence type="ECO:0000313" key="4">
    <source>
        <dbReference type="EMBL" id="SHO79779.1"/>
    </source>
</evidence>